<sequence>MCRLNLLWWGGEVVLIAQDRQVGQTEQVGHLLPMKPFSASLLQSPLSPLSIYLVLFFTFVLSNLFVLFRFLVLLSLWVD</sequence>
<dbReference type="PATRIC" id="fig|1122985.7.peg.2556"/>
<accession>A0A069QHB5</accession>
<keyword evidence="3" id="KW-1185">Reference proteome</keyword>
<dbReference type="Proteomes" id="UP000027442">
    <property type="component" value="Unassembled WGS sequence"/>
</dbReference>
<dbReference type="HOGENOM" id="CLU_2603072_0_0_10"/>
<organism evidence="2 3">
    <name type="scientific">Hoylesella loescheii DSM 19665 = JCM 12249 = ATCC 15930</name>
    <dbReference type="NCBI Taxonomy" id="1122985"/>
    <lineage>
        <taxon>Bacteria</taxon>
        <taxon>Pseudomonadati</taxon>
        <taxon>Bacteroidota</taxon>
        <taxon>Bacteroidia</taxon>
        <taxon>Bacteroidales</taxon>
        <taxon>Prevotellaceae</taxon>
        <taxon>Hoylesella</taxon>
    </lineage>
</organism>
<dbReference type="EMBL" id="JNGW01000106">
    <property type="protein sequence ID" value="KDR51449.1"/>
    <property type="molecule type" value="Genomic_DNA"/>
</dbReference>
<keyword evidence="1" id="KW-0812">Transmembrane</keyword>
<dbReference type="AlphaFoldDB" id="A0A069QHB5"/>
<name>A0A069QHB5_HOYLO</name>
<comment type="caution">
    <text evidence="2">The sequence shown here is derived from an EMBL/GenBank/DDBJ whole genome shotgun (WGS) entry which is preliminary data.</text>
</comment>
<evidence type="ECO:0000256" key="1">
    <source>
        <dbReference type="SAM" id="Phobius"/>
    </source>
</evidence>
<gene>
    <name evidence="2" type="ORF">HMPREF1991_02470</name>
</gene>
<feature type="transmembrane region" description="Helical" evidence="1">
    <location>
        <begin position="51"/>
        <end position="78"/>
    </location>
</feature>
<proteinExistence type="predicted"/>
<keyword evidence="1" id="KW-1133">Transmembrane helix</keyword>
<keyword evidence="1" id="KW-0472">Membrane</keyword>
<protein>
    <submittedName>
        <fullName evidence="2">Uncharacterized protein</fullName>
    </submittedName>
</protein>
<evidence type="ECO:0000313" key="2">
    <source>
        <dbReference type="EMBL" id="KDR51449.1"/>
    </source>
</evidence>
<reference evidence="2 3" key="1">
    <citation type="submission" date="2013-08" db="EMBL/GenBank/DDBJ databases">
        <authorList>
            <person name="Weinstock G."/>
            <person name="Sodergren E."/>
            <person name="Wylie T."/>
            <person name="Fulton L."/>
            <person name="Fulton R."/>
            <person name="Fronick C."/>
            <person name="O'Laughlin M."/>
            <person name="Godfrey J."/>
            <person name="Miner T."/>
            <person name="Herter B."/>
            <person name="Appelbaum E."/>
            <person name="Cordes M."/>
            <person name="Lek S."/>
            <person name="Wollam A."/>
            <person name="Pepin K.H."/>
            <person name="Palsikar V.B."/>
            <person name="Mitreva M."/>
            <person name="Wilson R.K."/>
        </authorList>
    </citation>
    <scope>NUCLEOTIDE SEQUENCE [LARGE SCALE GENOMIC DNA]</scope>
    <source>
        <strain evidence="2 3">ATCC 15930</strain>
    </source>
</reference>
<evidence type="ECO:0000313" key="3">
    <source>
        <dbReference type="Proteomes" id="UP000027442"/>
    </source>
</evidence>